<dbReference type="AlphaFoldDB" id="A0A6J4N569"/>
<accession>A0A6J4N569</accession>
<organism evidence="1">
    <name type="scientific">uncultured Nocardioides sp</name>
    <dbReference type="NCBI Taxonomy" id="198441"/>
    <lineage>
        <taxon>Bacteria</taxon>
        <taxon>Bacillati</taxon>
        <taxon>Actinomycetota</taxon>
        <taxon>Actinomycetes</taxon>
        <taxon>Propionibacteriales</taxon>
        <taxon>Nocardioidaceae</taxon>
        <taxon>Nocardioides</taxon>
        <taxon>environmental samples</taxon>
    </lineage>
</organism>
<dbReference type="EMBL" id="CADCUP010000039">
    <property type="protein sequence ID" value="CAA9376760.1"/>
    <property type="molecule type" value="Genomic_DNA"/>
</dbReference>
<protein>
    <submittedName>
        <fullName evidence="1">Uncharacterized protein</fullName>
    </submittedName>
</protein>
<proteinExistence type="predicted"/>
<reference evidence="1" key="1">
    <citation type="submission" date="2020-02" db="EMBL/GenBank/DDBJ databases">
        <authorList>
            <person name="Meier V. D."/>
        </authorList>
    </citation>
    <scope>NUCLEOTIDE SEQUENCE</scope>
    <source>
        <strain evidence="1">AVDCRST_MAG06</strain>
    </source>
</reference>
<sequence length="41" mass="4316">MVYLLLPLPVWGPALLPAAAGYHLRVRGRCEVCGLGVEGPA</sequence>
<name>A0A6J4N569_9ACTN</name>
<evidence type="ECO:0000313" key="1">
    <source>
        <dbReference type="EMBL" id="CAA9376760.1"/>
    </source>
</evidence>
<gene>
    <name evidence="1" type="ORF">AVDCRST_MAG06-579</name>
</gene>